<name>A0ABR9XMI5_9SPHI</name>
<feature type="chain" id="PRO_5046266946" evidence="1">
    <location>
        <begin position="22"/>
        <end position="284"/>
    </location>
</feature>
<keyword evidence="1" id="KW-0732">Signal</keyword>
<feature type="signal peptide" evidence="1">
    <location>
        <begin position="1"/>
        <end position="21"/>
    </location>
</feature>
<proteinExistence type="predicted"/>
<dbReference type="EMBL" id="JADFFM010000002">
    <property type="protein sequence ID" value="MBE9668465.1"/>
    <property type="molecule type" value="Genomic_DNA"/>
</dbReference>
<dbReference type="Proteomes" id="UP000632774">
    <property type="component" value="Unassembled WGS sequence"/>
</dbReference>
<protein>
    <submittedName>
        <fullName evidence="2">DUF4198 domain-containing protein</fullName>
    </submittedName>
</protein>
<evidence type="ECO:0000313" key="3">
    <source>
        <dbReference type="Proteomes" id="UP000632774"/>
    </source>
</evidence>
<dbReference type="InterPro" id="IPR019613">
    <property type="entry name" value="DUF4198"/>
</dbReference>
<sequence length="284" mass="31865">MKLRKTLPLILLGLISLAASAQDNYLVPKSYYLHKGSKLEVYLVAGEQFKDVDEYKYDASKTTKFMLYDDGKKINLMTAAKDSASPVVNTIANNSGMIMVEMTRKIPPTPIEHDTYAKYLNDEGLVKLAETVTNSNQSSFREKKVCYMKTLVMVDKASGDDYDKPLGQEFEIVLKKNPYKLNYGDDLTGVLYYKGKPLKDASIDLLLKTEKGNVYPDRVTTDAKGEFSLTVTREGVYLIRSVRTVASTSNDADFETIQAAYTFLFNSANTRTSDFKSFGLSDRN</sequence>
<organism evidence="2 3">
    <name type="scientific">Mucilaginibacter boryungensis</name>
    <dbReference type="NCBI Taxonomy" id="768480"/>
    <lineage>
        <taxon>Bacteria</taxon>
        <taxon>Pseudomonadati</taxon>
        <taxon>Bacteroidota</taxon>
        <taxon>Sphingobacteriia</taxon>
        <taxon>Sphingobacteriales</taxon>
        <taxon>Sphingobacteriaceae</taxon>
        <taxon>Mucilaginibacter</taxon>
    </lineage>
</organism>
<dbReference type="Pfam" id="PF10670">
    <property type="entry name" value="DUF4198"/>
    <property type="match status" value="1"/>
</dbReference>
<keyword evidence="3" id="KW-1185">Reference proteome</keyword>
<accession>A0ABR9XMI5</accession>
<reference evidence="2 3" key="1">
    <citation type="submission" date="2020-10" db="EMBL/GenBank/DDBJ databases">
        <title>Mucilaginibacter mali sp. nov., isolated from rhizosphere soil of apple orchard.</title>
        <authorList>
            <person name="Lee J.-S."/>
            <person name="Kim H.S."/>
            <person name="Kim J.-S."/>
        </authorList>
    </citation>
    <scope>NUCLEOTIDE SEQUENCE [LARGE SCALE GENOMIC DNA]</scope>
    <source>
        <strain evidence="2 3">KCTC 23157</strain>
    </source>
</reference>
<evidence type="ECO:0000256" key="1">
    <source>
        <dbReference type="SAM" id="SignalP"/>
    </source>
</evidence>
<dbReference type="RefSeq" id="WP_194107866.1">
    <property type="nucleotide sequence ID" value="NZ_JADFFM010000002.1"/>
</dbReference>
<comment type="caution">
    <text evidence="2">The sequence shown here is derived from an EMBL/GenBank/DDBJ whole genome shotgun (WGS) entry which is preliminary data.</text>
</comment>
<evidence type="ECO:0000313" key="2">
    <source>
        <dbReference type="EMBL" id="MBE9668465.1"/>
    </source>
</evidence>
<gene>
    <name evidence="2" type="ORF">IRJ18_18990</name>
</gene>